<evidence type="ECO:0000256" key="1">
    <source>
        <dbReference type="ARBA" id="ARBA00010641"/>
    </source>
</evidence>
<name>A0ABS3SIS4_9CELL</name>
<dbReference type="InterPro" id="IPR007630">
    <property type="entry name" value="RNA_pol_sigma70_r4"/>
</dbReference>
<keyword evidence="10" id="KW-1185">Reference proteome</keyword>
<dbReference type="InterPro" id="IPR039425">
    <property type="entry name" value="RNA_pol_sigma-70-like"/>
</dbReference>
<evidence type="ECO:0000313" key="10">
    <source>
        <dbReference type="Proteomes" id="UP000678317"/>
    </source>
</evidence>
<evidence type="ECO:0000259" key="7">
    <source>
        <dbReference type="Pfam" id="PF04542"/>
    </source>
</evidence>
<dbReference type="Gene3D" id="1.10.1740.10">
    <property type="match status" value="1"/>
</dbReference>
<comment type="similarity">
    <text evidence="1 6">Belongs to the sigma-70 factor family. ECF subfamily.</text>
</comment>
<keyword evidence="4 6" id="KW-0238">DNA-binding</keyword>
<evidence type="ECO:0000256" key="5">
    <source>
        <dbReference type="ARBA" id="ARBA00023163"/>
    </source>
</evidence>
<evidence type="ECO:0000313" key="9">
    <source>
        <dbReference type="EMBL" id="MBO3085645.1"/>
    </source>
</evidence>
<dbReference type="SUPFAM" id="SSF88946">
    <property type="entry name" value="Sigma2 domain of RNA polymerase sigma factors"/>
    <property type="match status" value="1"/>
</dbReference>
<dbReference type="InterPro" id="IPR014284">
    <property type="entry name" value="RNA_pol_sigma-70_dom"/>
</dbReference>
<dbReference type="Pfam" id="PF04545">
    <property type="entry name" value="Sigma70_r4"/>
    <property type="match status" value="1"/>
</dbReference>
<keyword evidence="3 6" id="KW-0731">Sigma factor</keyword>
<evidence type="ECO:0000259" key="8">
    <source>
        <dbReference type="Pfam" id="PF04545"/>
    </source>
</evidence>
<dbReference type="CDD" id="cd06171">
    <property type="entry name" value="Sigma70_r4"/>
    <property type="match status" value="1"/>
</dbReference>
<dbReference type="Proteomes" id="UP000678317">
    <property type="component" value="Unassembled WGS sequence"/>
</dbReference>
<dbReference type="PANTHER" id="PTHR43133:SF52">
    <property type="entry name" value="ECF RNA POLYMERASE SIGMA FACTOR SIGL"/>
    <property type="match status" value="1"/>
</dbReference>
<dbReference type="InterPro" id="IPR036388">
    <property type="entry name" value="WH-like_DNA-bd_sf"/>
</dbReference>
<protein>
    <recommendedName>
        <fullName evidence="6">RNA polymerase sigma factor</fullName>
    </recommendedName>
</protein>
<dbReference type="NCBIfam" id="NF007227">
    <property type="entry name" value="PRK09645.1"/>
    <property type="match status" value="1"/>
</dbReference>
<dbReference type="InterPro" id="IPR000838">
    <property type="entry name" value="RNA_pol_sigma70_ECF_CS"/>
</dbReference>
<sequence length="168" mass="18846">MADEADALLRALHQAYARPLQHYVVRLTGDHALAQDVVQEAMVRAWTHPEVLTRDEGATRAWLYTVVRNLVIDDRRSARHVRERSTEHAPDTAQPDASQAVLDSWLVADALEQLTPEHRAVVVGAYYGGRSVAELAREHQVPEGTVKSRMHYALRALRLALQERGVTS</sequence>
<reference evidence="9 10" key="1">
    <citation type="submission" date="2021-03" db="EMBL/GenBank/DDBJ databases">
        <title>novel species in genus Cellulomonas.</title>
        <authorList>
            <person name="Zhang G."/>
        </authorList>
    </citation>
    <scope>NUCLEOTIDE SEQUENCE [LARGE SCALE GENOMIC DNA]</scope>
    <source>
        <strain evidence="10">zg-ZUI188</strain>
    </source>
</reference>
<proteinExistence type="inferred from homology"/>
<dbReference type="Gene3D" id="1.10.10.10">
    <property type="entry name" value="Winged helix-like DNA-binding domain superfamily/Winged helix DNA-binding domain"/>
    <property type="match status" value="1"/>
</dbReference>
<feature type="domain" description="RNA polymerase sigma-70 region 2" evidence="7">
    <location>
        <begin position="12"/>
        <end position="79"/>
    </location>
</feature>
<evidence type="ECO:0000256" key="2">
    <source>
        <dbReference type="ARBA" id="ARBA00023015"/>
    </source>
</evidence>
<dbReference type="SUPFAM" id="SSF88659">
    <property type="entry name" value="Sigma3 and sigma4 domains of RNA polymerase sigma factors"/>
    <property type="match status" value="1"/>
</dbReference>
<dbReference type="InterPro" id="IPR013324">
    <property type="entry name" value="RNA_pol_sigma_r3/r4-like"/>
</dbReference>
<dbReference type="PROSITE" id="PS01063">
    <property type="entry name" value="SIGMA70_ECF"/>
    <property type="match status" value="1"/>
</dbReference>
<dbReference type="NCBIfam" id="TIGR02937">
    <property type="entry name" value="sigma70-ECF"/>
    <property type="match status" value="1"/>
</dbReference>
<organism evidence="9 10">
    <name type="scientific">Cellulomonas fengjieae</name>
    <dbReference type="NCBI Taxonomy" id="2819978"/>
    <lineage>
        <taxon>Bacteria</taxon>
        <taxon>Bacillati</taxon>
        <taxon>Actinomycetota</taxon>
        <taxon>Actinomycetes</taxon>
        <taxon>Micrococcales</taxon>
        <taxon>Cellulomonadaceae</taxon>
        <taxon>Cellulomonas</taxon>
    </lineage>
</organism>
<accession>A0ABS3SIS4</accession>
<dbReference type="PANTHER" id="PTHR43133">
    <property type="entry name" value="RNA POLYMERASE ECF-TYPE SIGMA FACTO"/>
    <property type="match status" value="1"/>
</dbReference>
<dbReference type="InterPro" id="IPR007627">
    <property type="entry name" value="RNA_pol_sigma70_r2"/>
</dbReference>
<keyword evidence="5 6" id="KW-0804">Transcription</keyword>
<keyword evidence="2 6" id="KW-0805">Transcription regulation</keyword>
<gene>
    <name evidence="9" type="ORF">J4035_13450</name>
</gene>
<dbReference type="RefSeq" id="WP_208213459.1">
    <property type="nucleotide sequence ID" value="NZ_CP074404.1"/>
</dbReference>
<dbReference type="InterPro" id="IPR013325">
    <property type="entry name" value="RNA_pol_sigma_r2"/>
</dbReference>
<feature type="domain" description="RNA polymerase sigma-70 region 4" evidence="8">
    <location>
        <begin position="110"/>
        <end position="158"/>
    </location>
</feature>
<evidence type="ECO:0000256" key="6">
    <source>
        <dbReference type="RuleBase" id="RU000716"/>
    </source>
</evidence>
<dbReference type="EMBL" id="JAGFBM010000007">
    <property type="protein sequence ID" value="MBO3085645.1"/>
    <property type="molecule type" value="Genomic_DNA"/>
</dbReference>
<comment type="caution">
    <text evidence="9">The sequence shown here is derived from an EMBL/GenBank/DDBJ whole genome shotgun (WGS) entry which is preliminary data.</text>
</comment>
<evidence type="ECO:0000256" key="3">
    <source>
        <dbReference type="ARBA" id="ARBA00023082"/>
    </source>
</evidence>
<evidence type="ECO:0000256" key="4">
    <source>
        <dbReference type="ARBA" id="ARBA00023125"/>
    </source>
</evidence>
<dbReference type="Pfam" id="PF04542">
    <property type="entry name" value="Sigma70_r2"/>
    <property type="match status" value="1"/>
</dbReference>